<dbReference type="AlphaFoldDB" id="A0A4C1X0Z2"/>
<protein>
    <submittedName>
        <fullName evidence="1">Uncharacterized protein</fullName>
    </submittedName>
</protein>
<comment type="caution">
    <text evidence="1">The sequence shown here is derived from an EMBL/GenBank/DDBJ whole genome shotgun (WGS) entry which is preliminary data.</text>
</comment>
<accession>A0A4C1X0Z2</accession>
<name>A0A4C1X0Z2_EUMVA</name>
<evidence type="ECO:0000313" key="1">
    <source>
        <dbReference type="EMBL" id="GBP57406.1"/>
    </source>
</evidence>
<evidence type="ECO:0000313" key="2">
    <source>
        <dbReference type="Proteomes" id="UP000299102"/>
    </source>
</evidence>
<keyword evidence="2" id="KW-1185">Reference proteome</keyword>
<sequence length="186" mass="21767">MRIHMLYPHLVPFPSRWTSLRARPLHVRITFDLGMSENLFISSRKRSSDGSPRGCSAFNPKAITSSRAKVFLITSIPSSDHPLQRRKETPENARRLEARCKPLLSRSRAANECIGSRRVRRLEKHELSHIADDLVKLYISLQKRYKKIRVYIPQLLATPHCRLYFRGARIIFLKFTQPTYRFLKLP</sequence>
<organism evidence="1 2">
    <name type="scientific">Eumeta variegata</name>
    <name type="common">Bagworm moth</name>
    <name type="synonym">Eumeta japonica</name>
    <dbReference type="NCBI Taxonomy" id="151549"/>
    <lineage>
        <taxon>Eukaryota</taxon>
        <taxon>Metazoa</taxon>
        <taxon>Ecdysozoa</taxon>
        <taxon>Arthropoda</taxon>
        <taxon>Hexapoda</taxon>
        <taxon>Insecta</taxon>
        <taxon>Pterygota</taxon>
        <taxon>Neoptera</taxon>
        <taxon>Endopterygota</taxon>
        <taxon>Lepidoptera</taxon>
        <taxon>Glossata</taxon>
        <taxon>Ditrysia</taxon>
        <taxon>Tineoidea</taxon>
        <taxon>Psychidae</taxon>
        <taxon>Oiketicinae</taxon>
        <taxon>Eumeta</taxon>
    </lineage>
</organism>
<dbReference type="Proteomes" id="UP000299102">
    <property type="component" value="Unassembled WGS sequence"/>
</dbReference>
<proteinExistence type="predicted"/>
<reference evidence="1 2" key="1">
    <citation type="journal article" date="2019" name="Commun. Biol.">
        <title>The bagworm genome reveals a unique fibroin gene that provides high tensile strength.</title>
        <authorList>
            <person name="Kono N."/>
            <person name="Nakamura H."/>
            <person name="Ohtoshi R."/>
            <person name="Tomita M."/>
            <person name="Numata K."/>
            <person name="Arakawa K."/>
        </authorList>
    </citation>
    <scope>NUCLEOTIDE SEQUENCE [LARGE SCALE GENOMIC DNA]</scope>
</reference>
<gene>
    <name evidence="1" type="ORF">EVAR_51255_1</name>
</gene>
<dbReference type="EMBL" id="BGZK01000715">
    <property type="protein sequence ID" value="GBP57406.1"/>
    <property type="molecule type" value="Genomic_DNA"/>
</dbReference>